<dbReference type="PROSITE" id="PS51257">
    <property type="entry name" value="PROKAR_LIPOPROTEIN"/>
    <property type="match status" value="1"/>
</dbReference>
<organism evidence="2 3">
    <name type="scientific">Paenibacillus cremeus</name>
    <dbReference type="NCBI Taxonomy" id="2163881"/>
    <lineage>
        <taxon>Bacteria</taxon>
        <taxon>Bacillati</taxon>
        <taxon>Bacillota</taxon>
        <taxon>Bacilli</taxon>
        <taxon>Bacillales</taxon>
        <taxon>Paenibacillaceae</taxon>
        <taxon>Paenibacillus</taxon>
    </lineage>
</organism>
<reference evidence="2 3" key="1">
    <citation type="submission" date="2019-07" db="EMBL/GenBank/DDBJ databases">
        <authorList>
            <person name="Kim J."/>
        </authorList>
    </citation>
    <scope>NUCLEOTIDE SEQUENCE [LARGE SCALE GENOMIC DNA]</scope>
    <source>
        <strain evidence="2 3">JC52</strain>
    </source>
</reference>
<dbReference type="Proteomes" id="UP000317036">
    <property type="component" value="Unassembled WGS sequence"/>
</dbReference>
<protein>
    <submittedName>
        <fullName evidence="2">Extracellular solute-binding protein</fullName>
    </submittedName>
</protein>
<dbReference type="OrthoDB" id="2511899at2"/>
<name>A0A559K0C9_9BACL</name>
<evidence type="ECO:0000256" key="1">
    <source>
        <dbReference type="SAM" id="SignalP"/>
    </source>
</evidence>
<dbReference type="EMBL" id="VNJI01000055">
    <property type="protein sequence ID" value="TVY05604.1"/>
    <property type="molecule type" value="Genomic_DNA"/>
</dbReference>
<dbReference type="InterPro" id="IPR050490">
    <property type="entry name" value="Bact_solute-bd_prot1"/>
</dbReference>
<comment type="caution">
    <text evidence="2">The sequence shown here is derived from an EMBL/GenBank/DDBJ whole genome shotgun (WGS) entry which is preliminary data.</text>
</comment>
<keyword evidence="3" id="KW-1185">Reference proteome</keyword>
<feature type="signal peptide" evidence="1">
    <location>
        <begin position="1"/>
        <end position="20"/>
    </location>
</feature>
<dbReference type="Gene3D" id="3.40.190.10">
    <property type="entry name" value="Periplasmic binding protein-like II"/>
    <property type="match status" value="1"/>
</dbReference>
<dbReference type="RefSeq" id="WP_144853930.1">
    <property type="nucleotide sequence ID" value="NZ_VNJI01000055.1"/>
</dbReference>
<feature type="chain" id="PRO_5039319052" evidence="1">
    <location>
        <begin position="21"/>
        <end position="448"/>
    </location>
</feature>
<sequence>MRKKNMLLWMTTITSMMVTACSGGNPSTSEQTPQTPTKTSVQIGDAKLDAAELVILSKVASITQEEFERTMAAPIRAKYPNYKLKYIIEGKDVTLDKMMVAGQAPDITITSLGGLQSSLLPLSLEYDLTDLIKKYNYDMSRIEPSTIESLKNATTKGGIYGLPKYLNTVVLFYNKDLFNKFGVPVPKDGMTWDEAIRLSGTMTRVENGEQIRGMSLFYSNMVLENQLSLPLIDPKEDKSAVNVPGFQKLLTTFKAIYDIPGNKPEGDFTPDSELTQFQKKRNVAMVAAPMSGYGRFEADPDLNWDVVAAPTFADAPKVGYQPNTIYYFVSNANKKAEQAFQVVTELLSDDVQLQANKEARPTILNNEKIRATLGSDHKLFKDKNFKAVFYNKFAPMPPANAKMAPLVNASSILQGEFVAMIKNGSDINTALRTAEDKINQAITSAKSK</sequence>
<proteinExistence type="predicted"/>
<dbReference type="PANTHER" id="PTHR43649:SF12">
    <property type="entry name" value="DIACETYLCHITOBIOSE BINDING PROTEIN DASA"/>
    <property type="match status" value="1"/>
</dbReference>
<dbReference type="SUPFAM" id="SSF53850">
    <property type="entry name" value="Periplasmic binding protein-like II"/>
    <property type="match status" value="1"/>
</dbReference>
<keyword evidence="1" id="KW-0732">Signal</keyword>
<dbReference type="InterPro" id="IPR006059">
    <property type="entry name" value="SBP"/>
</dbReference>
<dbReference type="AlphaFoldDB" id="A0A559K0C9"/>
<dbReference type="PANTHER" id="PTHR43649">
    <property type="entry name" value="ARABINOSE-BINDING PROTEIN-RELATED"/>
    <property type="match status" value="1"/>
</dbReference>
<gene>
    <name evidence="2" type="ORF">FPZ49_29415</name>
</gene>
<evidence type="ECO:0000313" key="2">
    <source>
        <dbReference type="EMBL" id="TVY05604.1"/>
    </source>
</evidence>
<evidence type="ECO:0000313" key="3">
    <source>
        <dbReference type="Proteomes" id="UP000317036"/>
    </source>
</evidence>
<dbReference type="Pfam" id="PF01547">
    <property type="entry name" value="SBP_bac_1"/>
    <property type="match status" value="1"/>
</dbReference>
<accession>A0A559K0C9</accession>